<evidence type="ECO:0000313" key="2">
    <source>
        <dbReference type="EMBL" id="QNN76437.1"/>
    </source>
</evidence>
<dbReference type="SUPFAM" id="SSF89946">
    <property type="entry name" value="Hypothetical protein VC0424"/>
    <property type="match status" value="1"/>
</dbReference>
<dbReference type="Pfam" id="PF06877">
    <property type="entry name" value="RraB"/>
    <property type="match status" value="1"/>
</dbReference>
<dbReference type="EMBL" id="CP060731">
    <property type="protein sequence ID" value="QNN76437.1"/>
    <property type="molecule type" value="Genomic_DNA"/>
</dbReference>
<dbReference type="InterPro" id="IPR009671">
    <property type="entry name" value="RraB_dom"/>
</dbReference>
<dbReference type="RefSeq" id="WP_187572235.1">
    <property type="nucleotide sequence ID" value="NZ_CP060731.1"/>
</dbReference>
<organism evidence="2 3">
    <name type="scientific">Pseudoxanthomonas mexicana</name>
    <dbReference type="NCBI Taxonomy" id="128785"/>
    <lineage>
        <taxon>Bacteria</taxon>
        <taxon>Pseudomonadati</taxon>
        <taxon>Pseudomonadota</taxon>
        <taxon>Gammaproteobacteria</taxon>
        <taxon>Lysobacterales</taxon>
        <taxon>Lysobacteraceae</taxon>
        <taxon>Pseudoxanthomonas</taxon>
    </lineage>
</organism>
<protein>
    <submittedName>
        <fullName evidence="2">Ribonuclease E inhibitor RraB</fullName>
    </submittedName>
</protein>
<accession>A0A7G9T8L2</accession>
<sequence>MITHEQLVEMFDNMARETSWDLRKPLVWGYFFTHGSRPALEAVVPLLQAQGYRVIALYLEDKDNRKDPDLWWLHVEKTEVHTPDSLHERNQALYRFAEEHGLDAYDGMDVGAID</sequence>
<dbReference type="AlphaFoldDB" id="A0A7G9T8L2"/>
<evidence type="ECO:0000259" key="1">
    <source>
        <dbReference type="Pfam" id="PF06877"/>
    </source>
</evidence>
<dbReference type="InterPro" id="IPR036701">
    <property type="entry name" value="RraB-like_sf"/>
</dbReference>
<name>A0A7G9T8L2_PSEMX</name>
<dbReference type="GeneID" id="81471451"/>
<dbReference type="Proteomes" id="UP000515838">
    <property type="component" value="Chromosome"/>
</dbReference>
<gene>
    <name evidence="2" type="ORF">IAE60_10750</name>
</gene>
<feature type="domain" description="Regulator of ribonuclease activity B" evidence="1">
    <location>
        <begin position="8"/>
        <end position="110"/>
    </location>
</feature>
<proteinExistence type="predicted"/>
<evidence type="ECO:0000313" key="3">
    <source>
        <dbReference type="Proteomes" id="UP000515838"/>
    </source>
</evidence>
<reference evidence="2 3" key="1">
    <citation type="submission" date="2020-08" db="EMBL/GenBank/DDBJ databases">
        <title>Streptomycin Non-resistant strain, P. mexicana.</title>
        <authorList>
            <person name="Ganesh-Kumar S."/>
            <person name="Zhe T."/>
            <person name="Yu Z."/>
            <person name="Min Y."/>
        </authorList>
    </citation>
    <scope>NUCLEOTIDE SEQUENCE [LARGE SCALE GENOMIC DNA]</scope>
    <source>
        <strain evidence="2 3">GTZY2</strain>
    </source>
</reference>